<comment type="similarity">
    <text evidence="1">Belongs to the TRAFAC class TrmE-Era-EngA-EngB-Septin-like GTPase superfamily. Septin GTPase family.</text>
</comment>
<reference evidence="3 4" key="1">
    <citation type="submission" date="2016-03" db="EMBL/GenBank/DDBJ databases">
        <title>Choanephora cucurbitarum.</title>
        <authorList>
            <person name="Min B."/>
            <person name="Park H."/>
            <person name="Park J.-H."/>
            <person name="Shin H.-D."/>
            <person name="Choi I.-G."/>
        </authorList>
    </citation>
    <scope>NUCLEOTIDE SEQUENCE [LARGE SCALE GENOMIC DNA]</scope>
    <source>
        <strain evidence="3 4">KUS-F28377</strain>
    </source>
</reference>
<dbReference type="Proteomes" id="UP000093000">
    <property type="component" value="Unassembled WGS sequence"/>
</dbReference>
<keyword evidence="4" id="KW-1185">Reference proteome</keyword>
<dbReference type="InterPro" id="IPR030379">
    <property type="entry name" value="G_SEPTIN_dom"/>
</dbReference>
<dbReference type="AlphaFoldDB" id="A0A1C7ND50"/>
<name>A0A1C7ND50_9FUNG</name>
<accession>A0A1C7ND50</accession>
<evidence type="ECO:0000259" key="2">
    <source>
        <dbReference type="Pfam" id="PF00735"/>
    </source>
</evidence>
<protein>
    <submittedName>
        <fullName evidence="3">Septin-2</fullName>
    </submittedName>
</protein>
<gene>
    <name evidence="3" type="primary">Sept2</name>
    <name evidence="3" type="ORF">A0J61_05460</name>
</gene>
<dbReference type="InParanoid" id="A0A1C7ND50"/>
<keyword evidence="1" id="KW-0547">Nucleotide-binding</keyword>
<feature type="domain" description="Septin-type G" evidence="2">
    <location>
        <begin position="68"/>
        <end position="193"/>
    </location>
</feature>
<proteinExistence type="inferred from homology"/>
<dbReference type="OrthoDB" id="5340910at2759"/>
<dbReference type="Pfam" id="PF00735">
    <property type="entry name" value="Septin"/>
    <property type="match status" value="1"/>
</dbReference>
<dbReference type="SUPFAM" id="SSF52540">
    <property type="entry name" value="P-loop containing nucleoside triphosphate hydrolases"/>
    <property type="match status" value="1"/>
</dbReference>
<evidence type="ECO:0000313" key="4">
    <source>
        <dbReference type="Proteomes" id="UP000093000"/>
    </source>
</evidence>
<dbReference type="InterPro" id="IPR027417">
    <property type="entry name" value="P-loop_NTPase"/>
</dbReference>
<dbReference type="EMBL" id="LUGH01000295">
    <property type="protein sequence ID" value="OBZ86486.1"/>
    <property type="molecule type" value="Genomic_DNA"/>
</dbReference>
<evidence type="ECO:0000313" key="3">
    <source>
        <dbReference type="EMBL" id="OBZ86486.1"/>
    </source>
</evidence>
<keyword evidence="1" id="KW-0342">GTP-binding</keyword>
<organism evidence="3 4">
    <name type="scientific">Choanephora cucurbitarum</name>
    <dbReference type="NCBI Taxonomy" id="101091"/>
    <lineage>
        <taxon>Eukaryota</taxon>
        <taxon>Fungi</taxon>
        <taxon>Fungi incertae sedis</taxon>
        <taxon>Mucoromycota</taxon>
        <taxon>Mucoromycotina</taxon>
        <taxon>Mucoromycetes</taxon>
        <taxon>Mucorales</taxon>
        <taxon>Mucorineae</taxon>
        <taxon>Choanephoraceae</taxon>
        <taxon>Choanephoroideae</taxon>
        <taxon>Choanephora</taxon>
    </lineage>
</organism>
<dbReference type="PANTHER" id="PTHR18884">
    <property type="entry name" value="SEPTIN"/>
    <property type="match status" value="1"/>
</dbReference>
<evidence type="ECO:0000256" key="1">
    <source>
        <dbReference type="RuleBase" id="RU004560"/>
    </source>
</evidence>
<dbReference type="GO" id="GO:0005525">
    <property type="term" value="F:GTP binding"/>
    <property type="evidence" value="ECO:0007669"/>
    <property type="project" value="UniProtKB-KW"/>
</dbReference>
<sequence length="343" mass="39027">MQNTIDTYDLLSVENSLVQTEKNQNFPFRIIICGDSGIGKSTLANSLTLSENTSRNPSLEPVEICSNNFCIVDTCGYGVLSKAEVVFQQVRSYIERQFEKTSQLFSPVIKEEDRFISVLQQASQCFTHVDACLYLIMGRLKPVDVEYMRTIQDLVNIIPIVIQTDLTLRPEVMTKRRMEIADYLEANRIKCFQSEPFVLDWSVMSNSFHGTLSLRQYLLQQLCGQLRQSTVQKFIAWRKQALSNSTVLSVYSSQSSGNNSMLAGSSDSGGGVSNAALEEKNKIRISQYITHRRHSMEKELLIQEKKLKEEFGTASAIVSAFVASYRYWLSKQTFLWVMKLYTS</sequence>
<comment type="caution">
    <text evidence="3">The sequence shown here is derived from an EMBL/GenBank/DDBJ whole genome shotgun (WGS) entry which is preliminary data.</text>
</comment>
<dbReference type="Gene3D" id="3.40.50.300">
    <property type="entry name" value="P-loop containing nucleotide triphosphate hydrolases"/>
    <property type="match status" value="1"/>
</dbReference>
<dbReference type="STRING" id="101091.A0A1C7ND50"/>